<dbReference type="EMBL" id="SDIF01000010">
    <property type="protein sequence ID" value="RXS69477.1"/>
    <property type="molecule type" value="Genomic_DNA"/>
</dbReference>
<keyword evidence="2" id="KW-1185">Reference proteome</keyword>
<dbReference type="GeneID" id="95777507"/>
<name>A0A4Q1R802_9ACTN</name>
<accession>A0A4Q1R802</accession>
<dbReference type="Gene3D" id="2.40.400.10">
    <property type="entry name" value="Acetoacetate decarboxylase-like"/>
    <property type="match status" value="1"/>
</dbReference>
<dbReference type="RefSeq" id="WP_129245695.1">
    <property type="nucleotide sequence ID" value="NZ_JABZEL010000009.1"/>
</dbReference>
<dbReference type="InterPro" id="IPR023375">
    <property type="entry name" value="ADC_dom_sf"/>
</dbReference>
<dbReference type="InterPro" id="IPR018644">
    <property type="entry name" value="DUF2071"/>
</dbReference>
<sequence length="254" mass="28317">MSLSPVPAEPITPDPVHEVPDTLLTQSWLDLSFLHWAADPADVAPLLPAGTVPDTHDGLTYIGLVAFRMHRVGWFRVPGVPYLGTFPETNVRLYSVDRHGRRGVVFRSLEASRLLPVAVARSAFRLPYMWARMAIHRDADTISYTSSRRWPGPRGARCRIAVRIGERIEEPTALEHFLTARWGMHNAFFDRPVYLPNTHPRWPLHRAELLHCEDELVTAAGLPSPTGPPVSVLYSPGVPVRFGRPARPGGLPTP</sequence>
<comment type="caution">
    <text evidence="1">The sequence shown here is derived from an EMBL/GenBank/DDBJ whole genome shotgun (WGS) entry which is preliminary data.</text>
</comment>
<dbReference type="PANTHER" id="PTHR39186">
    <property type="entry name" value="DUF2071 FAMILY PROTEIN"/>
    <property type="match status" value="1"/>
</dbReference>
<dbReference type="Proteomes" id="UP000289482">
    <property type="component" value="Unassembled WGS sequence"/>
</dbReference>
<reference evidence="1 2" key="1">
    <citation type="submission" date="2019-01" db="EMBL/GenBank/DDBJ databases">
        <title>Draft genome sequences of the type strain Streptomyces sioyaensis DSM 40032 and its novel strain, TM32, a thermotolerant antibiotics-producing actinobacterium.</title>
        <authorList>
            <person name="Nakaew N."/>
            <person name="Lumyong S."/>
            <person name="Sloan W.T."/>
            <person name="Sungthong R."/>
        </authorList>
    </citation>
    <scope>NUCLEOTIDE SEQUENCE [LARGE SCALE GENOMIC DNA]</scope>
    <source>
        <strain evidence="1 2">DSM 40032</strain>
    </source>
</reference>
<gene>
    <name evidence="1" type="ORF">EST54_05750</name>
</gene>
<dbReference type="SUPFAM" id="SSF160104">
    <property type="entry name" value="Acetoacetate decarboxylase-like"/>
    <property type="match status" value="1"/>
</dbReference>
<protein>
    <submittedName>
        <fullName evidence="1">DUF2071 domain-containing protein</fullName>
    </submittedName>
</protein>
<dbReference type="PANTHER" id="PTHR39186:SF1">
    <property type="entry name" value="DUF2071 DOMAIN-CONTAINING PROTEIN"/>
    <property type="match status" value="1"/>
</dbReference>
<dbReference type="Pfam" id="PF09844">
    <property type="entry name" value="DUF2071"/>
    <property type="match status" value="1"/>
</dbReference>
<dbReference type="AlphaFoldDB" id="A0A4Q1R802"/>
<evidence type="ECO:0000313" key="1">
    <source>
        <dbReference type="EMBL" id="RXS69477.1"/>
    </source>
</evidence>
<organism evidence="1 2">
    <name type="scientific">Streptomyces sioyaensis</name>
    <dbReference type="NCBI Taxonomy" id="67364"/>
    <lineage>
        <taxon>Bacteria</taxon>
        <taxon>Bacillati</taxon>
        <taxon>Actinomycetota</taxon>
        <taxon>Actinomycetes</taxon>
        <taxon>Kitasatosporales</taxon>
        <taxon>Streptomycetaceae</taxon>
        <taxon>Streptomyces</taxon>
    </lineage>
</organism>
<proteinExistence type="predicted"/>
<evidence type="ECO:0000313" key="2">
    <source>
        <dbReference type="Proteomes" id="UP000289482"/>
    </source>
</evidence>